<evidence type="ECO:0000313" key="9">
    <source>
        <dbReference type="Proteomes" id="UP000023755"/>
    </source>
</evidence>
<dbReference type="GO" id="GO:0009252">
    <property type="term" value="P:peptidoglycan biosynthetic process"/>
    <property type="evidence" value="ECO:0007669"/>
    <property type="project" value="UniProtKB-UniPathway"/>
</dbReference>
<dbReference type="GO" id="GO:0005737">
    <property type="term" value="C:cytoplasm"/>
    <property type="evidence" value="ECO:0007669"/>
    <property type="project" value="UniProtKB-SubCell"/>
</dbReference>
<keyword evidence="5" id="KW-0547">Nucleotide-binding</keyword>
<dbReference type="GO" id="GO:0008360">
    <property type="term" value="P:regulation of cell shape"/>
    <property type="evidence" value="ECO:0007669"/>
    <property type="project" value="InterPro"/>
</dbReference>
<comment type="subcellular location">
    <subcellularLocation>
        <location evidence="1">Cytoplasm</location>
    </subcellularLocation>
</comment>
<comment type="pathway">
    <text evidence="2">Cell wall biogenesis; peptidoglycan biosynthesis.</text>
</comment>
<dbReference type="PANTHER" id="PTHR43692">
    <property type="entry name" value="UDP-N-ACETYLMURAMOYLALANINE--D-GLUTAMATE LIGASE"/>
    <property type="match status" value="1"/>
</dbReference>
<dbReference type="Gene3D" id="3.90.190.20">
    <property type="entry name" value="Mur ligase, C-terminal domain"/>
    <property type="match status" value="1"/>
</dbReference>
<evidence type="ECO:0000256" key="5">
    <source>
        <dbReference type="ARBA" id="ARBA00022741"/>
    </source>
</evidence>
<dbReference type="UniPathway" id="UPA00219"/>
<dbReference type="HOGENOM" id="CLU_032540_3_0_5"/>
<dbReference type="SUPFAM" id="SSF53244">
    <property type="entry name" value="MurD-like peptide ligases, peptide-binding domain"/>
    <property type="match status" value="1"/>
</dbReference>
<evidence type="ECO:0000256" key="6">
    <source>
        <dbReference type="ARBA" id="ARBA00022840"/>
    </source>
</evidence>
<dbReference type="InterPro" id="IPR005762">
    <property type="entry name" value="MurD"/>
</dbReference>
<evidence type="ECO:0000259" key="7">
    <source>
        <dbReference type="Pfam" id="PF08245"/>
    </source>
</evidence>
<keyword evidence="3" id="KW-0963">Cytoplasm</keyword>
<evidence type="ECO:0000256" key="1">
    <source>
        <dbReference type="ARBA" id="ARBA00004496"/>
    </source>
</evidence>
<dbReference type="GO" id="GO:0008764">
    <property type="term" value="F:UDP-N-acetylmuramoylalanine-D-glutamate ligase activity"/>
    <property type="evidence" value="ECO:0007669"/>
    <property type="project" value="UniProtKB-EC"/>
</dbReference>
<evidence type="ECO:0000256" key="3">
    <source>
        <dbReference type="ARBA" id="ARBA00022490"/>
    </source>
</evidence>
<dbReference type="Pfam" id="PF08245">
    <property type="entry name" value="Mur_ligase_M"/>
    <property type="match status" value="1"/>
</dbReference>
<gene>
    <name evidence="8" type="primary">murD</name>
    <name evidence="8" type="ORF">NHE_0219</name>
</gene>
<dbReference type="EC" id="6.3.2.9" evidence="8"/>
<sequence>MGRTGKSLLSFFAARGAKKILVFDDKEKSADFGYPQIVEHVDHKNLDWKKVRNVFVSPGIPIKYPFCHEIVSFAIQNGCKLTNDVQFFLDLLEGKIAVGITGTNGKSTTTAMISHILGNNFISVGNIGRPVMEHINDGVGYIIELSSYQLEMCSDLPLSSAVLLDITPDHMDRYASLDDYVKAKVRIFDNLETTAIVALNSCVNKRIFSELSNRRKIGMSVTEMLNQGFSMIGNTIYENSREILTIPRSVVQFQENLLAAFVCTRLYNISEEEFFRKIISFKSLPHRTEKCGSYKNVTFVNDSKATNIESLQKAISLYSGSNLYLLAGGREKHKNAVGDSESLKGVKKAYFFGEAAQNFAMAQSGSLEYKVFRRFKDAFLGSVSDALASSDEIVILLSPGCSSFDEFKNFEERGDYFKGMVRSLLGQPH</sequence>
<evidence type="ECO:0000256" key="2">
    <source>
        <dbReference type="ARBA" id="ARBA00004752"/>
    </source>
</evidence>
<evidence type="ECO:0000313" key="8">
    <source>
        <dbReference type="EMBL" id="AHX11183.1"/>
    </source>
</evidence>
<dbReference type="KEGG" id="nhm:NHE_0219"/>
<dbReference type="AlphaFoldDB" id="X5H3A1"/>
<dbReference type="SUPFAM" id="SSF53623">
    <property type="entry name" value="MurD-like peptide ligases, catalytic domain"/>
    <property type="match status" value="1"/>
</dbReference>
<organism evidence="8 9">
    <name type="scientific">Neorickettsia helminthoeca str. Oregon</name>
    <dbReference type="NCBI Taxonomy" id="1286528"/>
    <lineage>
        <taxon>Bacteria</taxon>
        <taxon>Pseudomonadati</taxon>
        <taxon>Pseudomonadota</taxon>
        <taxon>Alphaproteobacteria</taxon>
        <taxon>Rickettsiales</taxon>
        <taxon>Anaplasmataceae</taxon>
        <taxon>Neorickettsia</taxon>
    </lineage>
</organism>
<protein>
    <submittedName>
        <fullName evidence="8">UDP-N-acetylmuramoylalanine--D-glutamate ligase</fullName>
        <ecNumber evidence="8">6.3.2.9</ecNumber>
    </submittedName>
</protein>
<keyword evidence="6" id="KW-0067">ATP-binding</keyword>
<proteinExistence type="predicted"/>
<dbReference type="PANTHER" id="PTHR43692:SF1">
    <property type="entry name" value="UDP-N-ACETYLMURAMOYLALANINE--D-GLUTAMATE LIGASE"/>
    <property type="match status" value="1"/>
</dbReference>
<keyword evidence="4 8" id="KW-0436">Ligase</keyword>
<dbReference type="EMBL" id="CP007481">
    <property type="protein sequence ID" value="AHX11183.1"/>
    <property type="molecule type" value="Genomic_DNA"/>
</dbReference>
<dbReference type="GO" id="GO:0005524">
    <property type="term" value="F:ATP binding"/>
    <property type="evidence" value="ECO:0007669"/>
    <property type="project" value="UniProtKB-KW"/>
</dbReference>
<evidence type="ECO:0000256" key="4">
    <source>
        <dbReference type="ARBA" id="ARBA00022598"/>
    </source>
</evidence>
<feature type="domain" description="Mur ligase central" evidence="7">
    <location>
        <begin position="100"/>
        <end position="216"/>
    </location>
</feature>
<keyword evidence="9" id="KW-1185">Reference proteome</keyword>
<dbReference type="InterPro" id="IPR036615">
    <property type="entry name" value="Mur_ligase_C_dom_sf"/>
</dbReference>
<dbReference type="Gene3D" id="3.40.50.720">
    <property type="entry name" value="NAD(P)-binding Rossmann-like Domain"/>
    <property type="match status" value="1"/>
</dbReference>
<dbReference type="STRING" id="1286528.NHE_0219"/>
<dbReference type="GO" id="GO:0051301">
    <property type="term" value="P:cell division"/>
    <property type="evidence" value="ECO:0007669"/>
    <property type="project" value="InterPro"/>
</dbReference>
<dbReference type="InterPro" id="IPR013221">
    <property type="entry name" value="Mur_ligase_cen"/>
</dbReference>
<dbReference type="Proteomes" id="UP000023755">
    <property type="component" value="Chromosome"/>
</dbReference>
<dbReference type="Gene3D" id="3.40.1190.10">
    <property type="entry name" value="Mur-like, catalytic domain"/>
    <property type="match status" value="1"/>
</dbReference>
<name>X5H3A1_9RICK</name>
<accession>X5H3A1</accession>
<dbReference type="NCBIfam" id="TIGR01087">
    <property type="entry name" value="murD"/>
    <property type="match status" value="1"/>
</dbReference>
<dbReference type="InterPro" id="IPR036565">
    <property type="entry name" value="Mur-like_cat_sf"/>
</dbReference>
<reference evidence="8 9" key="1">
    <citation type="submission" date="2014-03" db="EMBL/GenBank/DDBJ databases">
        <title>Sequencing and Comparison of Genomes and Transcriptome Profiles of Human Ehrlichiosis Agents.</title>
        <authorList>
            <person name="Lin M."/>
            <person name="Daugherty S.C."/>
            <person name="Nagaraj S."/>
            <person name="Cheng Z."/>
            <person name="Xiong Q."/>
            <person name="Lin F.-Y."/>
            <person name="Sengamalay N."/>
            <person name="Ott S."/>
            <person name="Godinez A."/>
            <person name="Tallon L.J."/>
            <person name="Sadzewicz L."/>
            <person name="Fraser C.M."/>
            <person name="Dunning Hotopp J.C."/>
            <person name="Rikihisa Y."/>
        </authorList>
    </citation>
    <scope>NUCLEOTIDE SEQUENCE [LARGE SCALE GENOMIC DNA]</scope>
    <source>
        <strain evidence="8 9">Oregon</strain>
    </source>
</reference>